<dbReference type="Pfam" id="PF20476">
    <property type="entry name" value="DUF6718"/>
    <property type="match status" value="1"/>
</dbReference>
<dbReference type="InterPro" id="IPR046564">
    <property type="entry name" value="DUF6718"/>
</dbReference>
<name>A0AB74QHJ1_CLODI</name>
<sequence>MYIVAKKIDKVGCIASEVESGERIGALIEYLSLTMLDKGIEIVVLDKPNMYGEYAPYEFLSEVEFVCSVLSMSH</sequence>
<proteinExistence type="predicted"/>
<protein>
    <submittedName>
        <fullName evidence="1">Uncharacterized protein</fullName>
    </submittedName>
</protein>
<reference evidence="1 2" key="1">
    <citation type="submission" date="2019-02" db="EMBL/GenBank/DDBJ databases">
        <authorList>
            <consortium name="Pathogen Informatics"/>
        </authorList>
    </citation>
    <scope>NUCLEOTIDE SEQUENCE [LARGE SCALE GENOMIC DNA]</scope>
    <source>
        <strain evidence="2">clo34</strain>
    </source>
</reference>
<gene>
    <name evidence="1" type="ORF">SAMEA1402399_04105</name>
</gene>
<evidence type="ECO:0000313" key="2">
    <source>
        <dbReference type="Proteomes" id="UP000411588"/>
    </source>
</evidence>
<accession>A0AB74QHJ1</accession>
<dbReference type="AlphaFoldDB" id="A0AB74QHJ1"/>
<dbReference type="EMBL" id="CAADAN010000030">
    <property type="protein sequence ID" value="VFD36684.1"/>
    <property type="molecule type" value="Genomic_DNA"/>
</dbReference>
<organism evidence="1 2">
    <name type="scientific">Clostridioides difficile</name>
    <name type="common">Peptoclostridium difficile</name>
    <dbReference type="NCBI Taxonomy" id="1496"/>
    <lineage>
        <taxon>Bacteria</taxon>
        <taxon>Bacillati</taxon>
        <taxon>Bacillota</taxon>
        <taxon>Clostridia</taxon>
        <taxon>Peptostreptococcales</taxon>
        <taxon>Peptostreptococcaceae</taxon>
        <taxon>Clostridioides</taxon>
    </lineage>
</organism>
<comment type="caution">
    <text evidence="1">The sequence shown here is derived from an EMBL/GenBank/DDBJ whole genome shotgun (WGS) entry which is preliminary data.</text>
</comment>
<dbReference type="RefSeq" id="WP_077701724.1">
    <property type="nucleotide sequence ID" value="NZ_BITU01000105.1"/>
</dbReference>
<dbReference type="Proteomes" id="UP000411588">
    <property type="component" value="Unassembled WGS sequence"/>
</dbReference>
<evidence type="ECO:0000313" key="1">
    <source>
        <dbReference type="EMBL" id="VFD36684.1"/>
    </source>
</evidence>